<dbReference type="AlphaFoldDB" id="A0A9W8L0K4"/>
<dbReference type="OrthoDB" id="5340910at2759"/>
<sequence length="742" mass="80224">MVHKNKALALAFAALAHMPLVWAGCLSLKGSQGCPGFSQEYISTNATSRFAWYPKNNIEAFDKALIDYVSGQANLDEFQSVFRCSGLDDLGGFNSDHGKAVIRYHRSIICADIIFSGDNLNECYSGKPKIHRRKDTDDGGDDAPERQLTEVLASSAISVRPAMPIPLCRSTCDTWIDSLHSIITNSTLCQDSSGINREASLDSLRSKCNASAYNGAPGRCIQGDENEPETCGYQRVEDWCKYCKFAPNYYDTCASVGVLVGKSDAEIDNNDAGTPTKPGGSNHPHSSLVSQLKKEARQERVFRIVAIVLSVIVGLCLIVLIIIVAFCNRKQLPAMILAKKGMPGSSNSNGEPTSSGRESRDDSTLLHLGADAHPQTEKDADFVDCFISVVGKPRQVIRHFFSRRDDEISLHQGDIVTLQMAFDDGWVVGKNLTTGCEGTFPLMCVMEKLPATVPAQWSVLPESNSVENIRRPSRAATRPISGQPLPEQESLSAPLPAREPFTGNVSRMSNLSAMHEPVVITTSRIPQSPYQRSTRVPKNDSNDFVNTGMDVVDSGQKQGKGQALLGRLLGAFAPSSQSSAVSSGSDADAPGFFKRLLVSPLSGRERPPAPEALAAKPGRPHSFNVNHVVHIGLTDPNYPRLGDTNTSVSTFPSTTRQSVNGYPMIVDQGSSGYPVRRPADDAASIPGFPRQPNFSYGEFAPSNSSQITTGNASAETYHTAEQFAQHSLGQMPPTSMPAPPFR</sequence>
<gene>
    <name evidence="7" type="ORF">GGI25_001027</name>
</gene>
<evidence type="ECO:0000256" key="2">
    <source>
        <dbReference type="PROSITE-ProRule" id="PRU00192"/>
    </source>
</evidence>
<accession>A0A9W8L0K4</accession>
<feature type="transmembrane region" description="Helical" evidence="4">
    <location>
        <begin position="301"/>
        <end position="327"/>
    </location>
</feature>
<evidence type="ECO:0000313" key="8">
    <source>
        <dbReference type="Proteomes" id="UP001151518"/>
    </source>
</evidence>
<keyword evidence="4" id="KW-1133">Transmembrane helix</keyword>
<dbReference type="SUPFAM" id="SSF50044">
    <property type="entry name" value="SH3-domain"/>
    <property type="match status" value="1"/>
</dbReference>
<feature type="region of interest" description="Disordered" evidence="3">
    <location>
        <begin position="470"/>
        <end position="495"/>
    </location>
</feature>
<evidence type="ECO:0000256" key="1">
    <source>
        <dbReference type="ARBA" id="ARBA00022443"/>
    </source>
</evidence>
<feature type="chain" id="PRO_5040811443" description="SH3 domain-containing protein" evidence="5">
    <location>
        <begin position="24"/>
        <end position="742"/>
    </location>
</feature>
<keyword evidence="4" id="KW-0812">Transmembrane</keyword>
<dbReference type="Gene3D" id="2.30.30.40">
    <property type="entry name" value="SH3 Domains"/>
    <property type="match status" value="1"/>
</dbReference>
<name>A0A9W8L0K4_9FUNG</name>
<dbReference type="InterPro" id="IPR001452">
    <property type="entry name" value="SH3_domain"/>
</dbReference>
<dbReference type="Pfam" id="PF14604">
    <property type="entry name" value="SH3_9"/>
    <property type="match status" value="1"/>
</dbReference>
<keyword evidence="4" id="KW-0472">Membrane</keyword>
<dbReference type="PROSITE" id="PS51257">
    <property type="entry name" value="PROKAR_LIPOPROTEIN"/>
    <property type="match status" value="1"/>
</dbReference>
<dbReference type="PROSITE" id="PS50002">
    <property type="entry name" value="SH3"/>
    <property type="match status" value="1"/>
</dbReference>
<evidence type="ECO:0000256" key="4">
    <source>
        <dbReference type="SAM" id="Phobius"/>
    </source>
</evidence>
<feature type="region of interest" description="Disordered" evidence="3">
    <location>
        <begin position="340"/>
        <end position="362"/>
    </location>
</feature>
<dbReference type="InterPro" id="IPR036028">
    <property type="entry name" value="SH3-like_dom_sf"/>
</dbReference>
<dbReference type="EMBL" id="JANBTW010000007">
    <property type="protein sequence ID" value="KAJ2680136.1"/>
    <property type="molecule type" value="Genomic_DNA"/>
</dbReference>
<dbReference type="SMART" id="SM00326">
    <property type="entry name" value="SH3"/>
    <property type="match status" value="1"/>
</dbReference>
<organism evidence="7 8">
    <name type="scientific">Coemansia spiralis</name>
    <dbReference type="NCBI Taxonomy" id="417178"/>
    <lineage>
        <taxon>Eukaryota</taxon>
        <taxon>Fungi</taxon>
        <taxon>Fungi incertae sedis</taxon>
        <taxon>Zoopagomycota</taxon>
        <taxon>Kickxellomycotina</taxon>
        <taxon>Kickxellomycetes</taxon>
        <taxon>Kickxellales</taxon>
        <taxon>Kickxellaceae</taxon>
        <taxon>Coemansia</taxon>
    </lineage>
</organism>
<dbReference type="Proteomes" id="UP001151518">
    <property type="component" value="Unassembled WGS sequence"/>
</dbReference>
<evidence type="ECO:0000256" key="5">
    <source>
        <dbReference type="SAM" id="SignalP"/>
    </source>
</evidence>
<protein>
    <recommendedName>
        <fullName evidence="6">SH3 domain-containing protein</fullName>
    </recommendedName>
</protein>
<reference evidence="7" key="1">
    <citation type="submission" date="2022-07" db="EMBL/GenBank/DDBJ databases">
        <title>Phylogenomic reconstructions and comparative analyses of Kickxellomycotina fungi.</title>
        <authorList>
            <person name="Reynolds N.K."/>
            <person name="Stajich J.E."/>
            <person name="Barry K."/>
            <person name="Grigoriev I.V."/>
            <person name="Crous P."/>
            <person name="Smith M.E."/>
        </authorList>
    </citation>
    <scope>NUCLEOTIDE SEQUENCE</scope>
    <source>
        <strain evidence="7">NRRL 3115</strain>
    </source>
</reference>
<evidence type="ECO:0000259" key="6">
    <source>
        <dbReference type="PROSITE" id="PS50002"/>
    </source>
</evidence>
<keyword evidence="1 2" id="KW-0728">SH3 domain</keyword>
<feature type="signal peptide" evidence="5">
    <location>
        <begin position="1"/>
        <end position="23"/>
    </location>
</feature>
<proteinExistence type="predicted"/>
<evidence type="ECO:0000313" key="7">
    <source>
        <dbReference type="EMBL" id="KAJ2680136.1"/>
    </source>
</evidence>
<feature type="domain" description="SH3" evidence="6">
    <location>
        <begin position="389"/>
        <end position="450"/>
    </location>
</feature>
<feature type="region of interest" description="Disordered" evidence="3">
    <location>
        <begin position="267"/>
        <end position="290"/>
    </location>
</feature>
<comment type="caution">
    <text evidence="7">The sequence shown here is derived from an EMBL/GenBank/DDBJ whole genome shotgun (WGS) entry which is preliminary data.</text>
</comment>
<evidence type="ECO:0000256" key="3">
    <source>
        <dbReference type="SAM" id="MobiDB-lite"/>
    </source>
</evidence>
<feature type="compositionally biased region" description="Polar residues" evidence="3">
    <location>
        <begin position="344"/>
        <end position="356"/>
    </location>
</feature>
<keyword evidence="5" id="KW-0732">Signal</keyword>